<evidence type="ECO:0000313" key="4">
    <source>
        <dbReference type="Proteomes" id="UP000297065"/>
    </source>
</evidence>
<dbReference type="Proteomes" id="UP000297065">
    <property type="component" value="Chromosome"/>
</dbReference>
<name>A0A4P7UJE6_DESDE</name>
<evidence type="ECO:0000313" key="3">
    <source>
        <dbReference type="EMBL" id="QCC86585.1"/>
    </source>
</evidence>
<organism evidence="3 4">
    <name type="scientific">Desulfovibrio desulfuricans</name>
    <dbReference type="NCBI Taxonomy" id="876"/>
    <lineage>
        <taxon>Bacteria</taxon>
        <taxon>Pseudomonadati</taxon>
        <taxon>Thermodesulfobacteriota</taxon>
        <taxon>Desulfovibrionia</taxon>
        <taxon>Desulfovibrionales</taxon>
        <taxon>Desulfovibrionaceae</taxon>
        <taxon>Desulfovibrio</taxon>
    </lineage>
</organism>
<dbReference type="AlphaFoldDB" id="A0A4P7UJE6"/>
<proteinExistence type="predicted"/>
<feature type="signal peptide" evidence="2">
    <location>
        <begin position="1"/>
        <end position="27"/>
    </location>
</feature>
<dbReference type="EMBL" id="CP036295">
    <property type="protein sequence ID" value="QCC86585.1"/>
    <property type="molecule type" value="Genomic_DNA"/>
</dbReference>
<sequence>MRVLCMPVKLAAILCMLVLCALGAGCAAHQDQPAEPPAGNADARHGSEPGAADAPLQSVQIRKGQTVHVKVTGGDASFNADLESMLTGYLQSEKDLNPADSAQKADLLLRVKVEDIYPLGSRNAPVSAGHALGTTATGAMLGALLGGATGGRSGLAWGAGTGAALGLGAALLDSSGKSKIWGMKALVGIGRNGQEPAEADMRRTTVRAEGANMGKEEIAPALEDTLSRKILDSLRS</sequence>
<keyword evidence="2" id="KW-0732">Signal</keyword>
<feature type="chain" id="PRO_5020806735" description="Glycine zipper 2TM domain-containing protein" evidence="2">
    <location>
        <begin position="28"/>
        <end position="236"/>
    </location>
</feature>
<dbReference type="RefSeq" id="WP_136400659.1">
    <property type="nucleotide sequence ID" value="NZ_CP036295.1"/>
</dbReference>
<gene>
    <name evidence="3" type="ORF">DDIC_12000</name>
</gene>
<dbReference type="PROSITE" id="PS51257">
    <property type="entry name" value="PROKAR_LIPOPROTEIN"/>
    <property type="match status" value="1"/>
</dbReference>
<evidence type="ECO:0000256" key="1">
    <source>
        <dbReference type="SAM" id="MobiDB-lite"/>
    </source>
</evidence>
<evidence type="ECO:0000256" key="2">
    <source>
        <dbReference type="SAM" id="SignalP"/>
    </source>
</evidence>
<evidence type="ECO:0008006" key="5">
    <source>
        <dbReference type="Google" id="ProtNLM"/>
    </source>
</evidence>
<reference evidence="3 4" key="1">
    <citation type="submission" date="2019-02" db="EMBL/GenBank/DDBJ databases">
        <title>Complete Genome Sequence of Desulfovibrio desulfuricans IC1, a Sulfonate Utilizing Anaerobe.</title>
        <authorList>
            <person name="Day L.A."/>
            <person name="De Leon K.B."/>
            <person name="Wall J.D."/>
        </authorList>
    </citation>
    <scope>NUCLEOTIDE SEQUENCE [LARGE SCALE GENOMIC DNA]</scope>
    <source>
        <strain evidence="3 4">IC1</strain>
    </source>
</reference>
<feature type="region of interest" description="Disordered" evidence="1">
    <location>
        <begin position="31"/>
        <end position="58"/>
    </location>
</feature>
<dbReference type="OrthoDB" id="5460514at2"/>
<accession>A0A4P7UJE6</accession>
<protein>
    <recommendedName>
        <fullName evidence="5">Glycine zipper 2TM domain-containing protein</fullName>
    </recommendedName>
</protein>